<sequence length="562" mass="64339">MVSFELEAFRAVLVLFLQNFVLLSALFLVPLARSDNGNKFNDFQLQYDKKADRSSMLYCFVFNGKIANVDPNNEEKGYKCEVNMQTWTKDDNHAKDYCESRFPYYIIGAKPTAEATTTCTFQINLKCADDYWQIHGKCYKVTNEKYTWEDAKNKCSAETQGKDALMKPKVAHYYSITMNNYLQDMIGILDAWVYVSDLRDYFVNGKGNAAVYVQDGAYKFDTRKGDILMDDHHSTHQVICEYTPGMTMAEMFYLADIYSEIYPIHVYTDGAIIPSASFMTVHQTGLRPINDQANYGGKAEKFTTDNIGDICTSIGNILNVNSYPMTAIEEEFNDVKSYLRDQRFFLTNAFKNDGCSLKDFKQKNGNDADYQLYQGKQQGKDNYCHSHSLSFNKDGRFPTMAGMRAPALCTLHTFNWVFADCPPAPPGNNYEVVRFDRKNRVFCHYIENNNPTDYPTAVRKCEDFGAALSGFDSYDEYKKVLDKLKPDPSASSRLNIDYHYFLGGRSPCKVDCDNGIERYKASWDSNVAVNTTFLNSYNFKELTKSDVSRISLRQDDNAFHLQ</sequence>
<dbReference type="InParanoid" id="E3LVP0"/>
<dbReference type="Gene3D" id="3.10.100.10">
    <property type="entry name" value="Mannose-Binding Protein A, subunit A"/>
    <property type="match status" value="1"/>
</dbReference>
<dbReference type="eggNOG" id="ENOG502TFVN">
    <property type="taxonomic scope" value="Eukaryota"/>
</dbReference>
<dbReference type="AlphaFoldDB" id="E3LVP0"/>
<dbReference type="FunCoup" id="E3LVP0">
    <property type="interactions" value="1764"/>
</dbReference>
<dbReference type="OMA" id="FCHYIND"/>
<dbReference type="PANTHER" id="PTHR47753">
    <property type="entry name" value="C-TYPE LECTIN-RELATED"/>
    <property type="match status" value="1"/>
</dbReference>
<keyword evidence="2" id="KW-1185">Reference proteome</keyword>
<dbReference type="PANTHER" id="PTHR47753:SF3">
    <property type="entry name" value="C-TYPE LECTIN"/>
    <property type="match status" value="1"/>
</dbReference>
<dbReference type="HOGENOM" id="CLU_032076_0_0_1"/>
<evidence type="ECO:0008006" key="3">
    <source>
        <dbReference type="Google" id="ProtNLM"/>
    </source>
</evidence>
<protein>
    <recommendedName>
        <fullName evidence="3">C-type lectin domain-containing protein</fullName>
    </recommendedName>
</protein>
<gene>
    <name evidence="1" type="ORF">CRE_29765</name>
</gene>
<reference evidence="1" key="1">
    <citation type="submission" date="2007-07" db="EMBL/GenBank/DDBJ databases">
        <title>PCAP assembly of the Caenorhabditis remanei genome.</title>
        <authorList>
            <consortium name="The Caenorhabditis remanei Sequencing Consortium"/>
            <person name="Wilson R.K."/>
        </authorList>
    </citation>
    <scope>NUCLEOTIDE SEQUENCE [LARGE SCALE GENOMIC DNA]</scope>
    <source>
        <strain evidence="1">PB4641</strain>
    </source>
</reference>
<dbReference type="Proteomes" id="UP000008281">
    <property type="component" value="Unassembled WGS sequence"/>
</dbReference>
<dbReference type="EMBL" id="DS268416">
    <property type="protein sequence ID" value="EFP12628.1"/>
    <property type="molecule type" value="Genomic_DNA"/>
</dbReference>
<proteinExistence type="predicted"/>
<dbReference type="SUPFAM" id="SSF56436">
    <property type="entry name" value="C-type lectin-like"/>
    <property type="match status" value="2"/>
</dbReference>
<accession>E3LVP0</accession>
<dbReference type="OrthoDB" id="5813760at2759"/>
<evidence type="ECO:0000313" key="1">
    <source>
        <dbReference type="EMBL" id="EFP12628.1"/>
    </source>
</evidence>
<dbReference type="STRING" id="31234.E3LVP0"/>
<evidence type="ECO:0000313" key="2">
    <source>
        <dbReference type="Proteomes" id="UP000008281"/>
    </source>
</evidence>
<name>E3LVP0_CAERE</name>
<organism evidence="2">
    <name type="scientific">Caenorhabditis remanei</name>
    <name type="common">Caenorhabditis vulgaris</name>
    <dbReference type="NCBI Taxonomy" id="31234"/>
    <lineage>
        <taxon>Eukaryota</taxon>
        <taxon>Metazoa</taxon>
        <taxon>Ecdysozoa</taxon>
        <taxon>Nematoda</taxon>
        <taxon>Chromadorea</taxon>
        <taxon>Rhabditida</taxon>
        <taxon>Rhabditina</taxon>
        <taxon>Rhabditomorpha</taxon>
        <taxon>Rhabditoidea</taxon>
        <taxon>Rhabditidae</taxon>
        <taxon>Peloderinae</taxon>
        <taxon>Caenorhabditis</taxon>
    </lineage>
</organism>
<dbReference type="InterPro" id="IPR016187">
    <property type="entry name" value="CTDL_fold"/>
</dbReference>
<dbReference type="InterPro" id="IPR016186">
    <property type="entry name" value="C-type_lectin-like/link_sf"/>
</dbReference>